<feature type="transmembrane region" description="Helical" evidence="8">
    <location>
        <begin position="229"/>
        <end position="245"/>
    </location>
</feature>
<dbReference type="GO" id="GO:0016763">
    <property type="term" value="F:pentosyltransferase activity"/>
    <property type="evidence" value="ECO:0007669"/>
    <property type="project" value="TreeGrafter"/>
</dbReference>
<evidence type="ECO:0000313" key="10">
    <source>
        <dbReference type="EMBL" id="ANF22254.1"/>
    </source>
</evidence>
<proteinExistence type="predicted"/>
<keyword evidence="5 8" id="KW-0812">Transmembrane</keyword>
<keyword evidence="7 8" id="KW-0472">Membrane</keyword>
<dbReference type="KEGG" id="tpie:A7C91_02955"/>
<dbReference type="Pfam" id="PF13231">
    <property type="entry name" value="PMT_2"/>
    <property type="match status" value="1"/>
</dbReference>
<feature type="transmembrane region" description="Helical" evidence="8">
    <location>
        <begin position="176"/>
        <end position="209"/>
    </location>
</feature>
<feature type="transmembrane region" description="Helical" evidence="8">
    <location>
        <begin position="120"/>
        <end position="140"/>
    </location>
</feature>
<dbReference type="EMBL" id="CP015520">
    <property type="protein sequence ID" value="ANF22254.1"/>
    <property type="molecule type" value="Genomic_DNA"/>
</dbReference>
<accession>A0A172WFP3</accession>
<evidence type="ECO:0000256" key="4">
    <source>
        <dbReference type="ARBA" id="ARBA00022679"/>
    </source>
</evidence>
<dbReference type="GO" id="GO:0008610">
    <property type="term" value="P:lipid biosynthetic process"/>
    <property type="evidence" value="ECO:0007669"/>
    <property type="project" value="UniProtKB-ARBA"/>
</dbReference>
<feature type="transmembrane region" description="Helical" evidence="8">
    <location>
        <begin position="146"/>
        <end position="164"/>
    </location>
</feature>
<evidence type="ECO:0000259" key="9">
    <source>
        <dbReference type="Pfam" id="PF13231"/>
    </source>
</evidence>
<gene>
    <name evidence="10" type="ORF">A7C91_02955</name>
</gene>
<dbReference type="Proteomes" id="UP000076969">
    <property type="component" value="Chromosome"/>
</dbReference>
<sequence>MNQSEGTRVRPNIKVPDRYTGILILVTVGLIIVMAYKLFLQDTPPLIWDAATHFTDSVRYYFAIVQFNLPYINRYWPPLGSLFPLPAYAIFGVSPQIGTFAENGLSIVILVFALYKLSKYFGKIAAVASTFIVLTAPIILDQSITFMIDILLTATVMMTWYLLMESKGLSRRKYTVLEAVFFGLGLLAKWTFVLFVLVVLLYELAIAFGLEAKGHMVKLKHNMKAVENLALFEIVATFVAGWWYIPNLKILLNLVLYNSSVSGAIEGDPPVFTVQSTLY</sequence>
<dbReference type="InterPro" id="IPR038731">
    <property type="entry name" value="RgtA/B/C-like"/>
</dbReference>
<dbReference type="OrthoDB" id="385010at2157"/>
<dbReference type="PANTHER" id="PTHR33908:SF11">
    <property type="entry name" value="MEMBRANE PROTEIN"/>
    <property type="match status" value="1"/>
</dbReference>
<dbReference type="GO" id="GO:0005886">
    <property type="term" value="C:plasma membrane"/>
    <property type="evidence" value="ECO:0007669"/>
    <property type="project" value="UniProtKB-SubCell"/>
</dbReference>
<evidence type="ECO:0000313" key="11">
    <source>
        <dbReference type="Proteomes" id="UP000076969"/>
    </source>
</evidence>
<dbReference type="GeneID" id="28495119"/>
<feature type="transmembrane region" description="Helical" evidence="8">
    <location>
        <begin position="87"/>
        <end position="113"/>
    </location>
</feature>
<keyword evidence="4" id="KW-0808">Transferase</keyword>
<evidence type="ECO:0000256" key="7">
    <source>
        <dbReference type="ARBA" id="ARBA00023136"/>
    </source>
</evidence>
<evidence type="ECO:0000256" key="8">
    <source>
        <dbReference type="SAM" id="Phobius"/>
    </source>
</evidence>
<evidence type="ECO:0000256" key="6">
    <source>
        <dbReference type="ARBA" id="ARBA00022989"/>
    </source>
</evidence>
<dbReference type="AlphaFoldDB" id="A0A172WFP3"/>
<keyword evidence="6 8" id="KW-1133">Transmembrane helix</keyword>
<evidence type="ECO:0000256" key="2">
    <source>
        <dbReference type="ARBA" id="ARBA00022475"/>
    </source>
</evidence>
<dbReference type="PANTHER" id="PTHR33908">
    <property type="entry name" value="MANNOSYLTRANSFERASE YKCB-RELATED"/>
    <property type="match status" value="1"/>
</dbReference>
<dbReference type="STRING" id="1712654.A7C91_02955"/>
<evidence type="ECO:0000256" key="1">
    <source>
        <dbReference type="ARBA" id="ARBA00004651"/>
    </source>
</evidence>
<dbReference type="InterPro" id="IPR050297">
    <property type="entry name" value="LipidA_mod_glycosyltrf_83"/>
</dbReference>
<keyword evidence="3" id="KW-0328">Glycosyltransferase</keyword>
<evidence type="ECO:0000256" key="3">
    <source>
        <dbReference type="ARBA" id="ARBA00022676"/>
    </source>
</evidence>
<feature type="domain" description="Glycosyltransferase RgtA/B/C/D-like" evidence="9">
    <location>
        <begin position="77"/>
        <end position="204"/>
    </location>
</feature>
<keyword evidence="11" id="KW-1185">Reference proteome</keyword>
<dbReference type="RefSeq" id="WP_068664770.1">
    <property type="nucleotide sequence ID" value="NZ_CP015520.1"/>
</dbReference>
<name>A0A172WFP3_9EURY</name>
<organism evidence="10 11">
    <name type="scientific">Thermococcus piezophilus</name>
    <dbReference type="NCBI Taxonomy" id="1712654"/>
    <lineage>
        <taxon>Archaea</taxon>
        <taxon>Methanobacteriati</taxon>
        <taxon>Methanobacteriota</taxon>
        <taxon>Thermococci</taxon>
        <taxon>Thermococcales</taxon>
        <taxon>Thermococcaceae</taxon>
        <taxon>Thermococcus</taxon>
    </lineage>
</organism>
<comment type="subcellular location">
    <subcellularLocation>
        <location evidence="1">Cell membrane</location>
        <topology evidence="1">Multi-pass membrane protein</topology>
    </subcellularLocation>
</comment>
<protein>
    <recommendedName>
        <fullName evidence="9">Glycosyltransferase RgtA/B/C/D-like domain-containing protein</fullName>
    </recommendedName>
</protein>
<keyword evidence="2" id="KW-1003">Cell membrane</keyword>
<reference evidence="11" key="1">
    <citation type="journal article" date="2016" name="Syst. Appl. Microbiol.">
        <title>Thermococcus piezophilus sp. nov., a novel hyperthermophilic and piezophilic archaeon with a broad pressure range for growth, isolated from a deepest hydrothermal vent at the Mid-Cayman Rise.</title>
        <authorList>
            <person name="Dalmasso C."/>
            <person name="Oger P."/>
            <person name="Selva G."/>
            <person name="Courtine D."/>
            <person name="L'Haridon S."/>
            <person name="Garlaschelli A."/>
            <person name="Roussel E."/>
            <person name="Miyazaki J."/>
            <person name="Reveillaud J."/>
            <person name="Jebbar M."/>
            <person name="Takai K."/>
            <person name="Maignien L."/>
            <person name="Alain K."/>
        </authorList>
    </citation>
    <scope>NUCLEOTIDE SEQUENCE [LARGE SCALE GENOMIC DNA]</scope>
    <source>
        <strain evidence="11">CDGS</strain>
    </source>
</reference>
<evidence type="ECO:0000256" key="5">
    <source>
        <dbReference type="ARBA" id="ARBA00022692"/>
    </source>
</evidence>
<feature type="transmembrane region" description="Helical" evidence="8">
    <location>
        <begin position="21"/>
        <end position="39"/>
    </location>
</feature>